<evidence type="ECO:0000313" key="9">
    <source>
        <dbReference type="EMBL" id="MBW4671197.1"/>
    </source>
</evidence>
<reference evidence="9" key="2">
    <citation type="journal article" date="2022" name="Microbiol. Resour. Announc.">
        <title>Metagenome Sequencing to Explore Phylogenomics of Terrestrial Cyanobacteria.</title>
        <authorList>
            <person name="Ward R.D."/>
            <person name="Stajich J.E."/>
            <person name="Johansen J.R."/>
            <person name="Huntemann M."/>
            <person name="Clum A."/>
            <person name="Foster B."/>
            <person name="Foster B."/>
            <person name="Roux S."/>
            <person name="Palaniappan K."/>
            <person name="Varghese N."/>
            <person name="Mukherjee S."/>
            <person name="Reddy T.B.K."/>
            <person name="Daum C."/>
            <person name="Copeland A."/>
            <person name="Chen I.A."/>
            <person name="Ivanova N.N."/>
            <person name="Kyrpides N.C."/>
            <person name="Shapiro N."/>
            <person name="Eloe-Fadrosh E.A."/>
            <person name="Pietrasiak N."/>
        </authorList>
    </citation>
    <scope>NUCLEOTIDE SEQUENCE</scope>
    <source>
        <strain evidence="9">GSE-NOS-MK-12-04C</strain>
    </source>
</reference>
<feature type="domain" description="Histidine kinase" evidence="8">
    <location>
        <begin position="192"/>
        <end position="410"/>
    </location>
</feature>
<reference evidence="9" key="1">
    <citation type="submission" date="2021-05" db="EMBL/GenBank/DDBJ databases">
        <authorList>
            <person name="Pietrasiak N."/>
            <person name="Ward R."/>
            <person name="Stajich J.E."/>
            <person name="Kurbessoian T."/>
        </authorList>
    </citation>
    <scope>NUCLEOTIDE SEQUENCE</scope>
    <source>
        <strain evidence="9">GSE-NOS-MK-12-04C</strain>
    </source>
</reference>
<dbReference type="PANTHER" id="PTHR43711">
    <property type="entry name" value="TWO-COMPONENT HISTIDINE KINASE"/>
    <property type="match status" value="1"/>
</dbReference>
<evidence type="ECO:0000256" key="3">
    <source>
        <dbReference type="ARBA" id="ARBA00022553"/>
    </source>
</evidence>
<dbReference type="Pfam" id="PF02518">
    <property type="entry name" value="HATPase_c"/>
    <property type="match status" value="1"/>
</dbReference>
<proteinExistence type="predicted"/>
<keyword evidence="3" id="KW-0597">Phosphoprotein</keyword>
<evidence type="ECO:0000256" key="1">
    <source>
        <dbReference type="ARBA" id="ARBA00000085"/>
    </source>
</evidence>
<evidence type="ECO:0000313" key="10">
    <source>
        <dbReference type="Proteomes" id="UP000729701"/>
    </source>
</evidence>
<evidence type="ECO:0000256" key="4">
    <source>
        <dbReference type="ARBA" id="ARBA00022679"/>
    </source>
</evidence>
<evidence type="ECO:0000256" key="5">
    <source>
        <dbReference type="ARBA" id="ARBA00022777"/>
    </source>
</evidence>
<dbReference type="SMART" id="SM00388">
    <property type="entry name" value="HisKA"/>
    <property type="match status" value="1"/>
</dbReference>
<dbReference type="PRINTS" id="PR00344">
    <property type="entry name" value="BCTRLSENSOR"/>
</dbReference>
<dbReference type="Proteomes" id="UP000729701">
    <property type="component" value="Unassembled WGS sequence"/>
</dbReference>
<organism evidence="9 10">
    <name type="scientific">Cyanomargarita calcarea GSE-NOS-MK-12-04C</name>
    <dbReference type="NCBI Taxonomy" id="2839659"/>
    <lineage>
        <taxon>Bacteria</taxon>
        <taxon>Bacillati</taxon>
        <taxon>Cyanobacteriota</taxon>
        <taxon>Cyanophyceae</taxon>
        <taxon>Nostocales</taxon>
        <taxon>Cyanomargaritaceae</taxon>
        <taxon>Cyanomargarita</taxon>
    </lineage>
</organism>
<dbReference type="GO" id="GO:0000155">
    <property type="term" value="F:phosphorelay sensor kinase activity"/>
    <property type="evidence" value="ECO:0007669"/>
    <property type="project" value="InterPro"/>
</dbReference>
<dbReference type="SUPFAM" id="SSF47384">
    <property type="entry name" value="Homodimeric domain of signal transducing histidine kinase"/>
    <property type="match status" value="1"/>
</dbReference>
<dbReference type="EMBL" id="JAHHGZ010000040">
    <property type="protein sequence ID" value="MBW4671197.1"/>
    <property type="molecule type" value="Genomic_DNA"/>
</dbReference>
<dbReference type="AlphaFoldDB" id="A0A951QUG2"/>
<dbReference type="SUPFAM" id="SSF55874">
    <property type="entry name" value="ATPase domain of HSP90 chaperone/DNA topoisomerase II/histidine kinase"/>
    <property type="match status" value="1"/>
</dbReference>
<keyword evidence="6" id="KW-0902">Two-component regulatory system</keyword>
<dbReference type="FunFam" id="3.30.565.10:FF:000006">
    <property type="entry name" value="Sensor histidine kinase WalK"/>
    <property type="match status" value="1"/>
</dbReference>
<dbReference type="PANTHER" id="PTHR43711:SF1">
    <property type="entry name" value="HISTIDINE KINASE 1"/>
    <property type="match status" value="1"/>
</dbReference>
<name>A0A951QUG2_9CYAN</name>
<gene>
    <name evidence="9" type="ORF">KME60_28185</name>
</gene>
<dbReference type="CDD" id="cd00075">
    <property type="entry name" value="HATPase"/>
    <property type="match status" value="1"/>
</dbReference>
<dbReference type="PROSITE" id="PS50109">
    <property type="entry name" value="HIS_KIN"/>
    <property type="match status" value="1"/>
</dbReference>
<dbReference type="Gene3D" id="1.10.287.130">
    <property type="match status" value="1"/>
</dbReference>
<comment type="caution">
    <text evidence="9">The sequence shown here is derived from an EMBL/GenBank/DDBJ whole genome shotgun (WGS) entry which is preliminary data.</text>
</comment>
<dbReference type="InterPro" id="IPR036097">
    <property type="entry name" value="HisK_dim/P_sf"/>
</dbReference>
<dbReference type="InterPro" id="IPR003661">
    <property type="entry name" value="HisK_dim/P_dom"/>
</dbReference>
<dbReference type="CDD" id="cd00082">
    <property type="entry name" value="HisKA"/>
    <property type="match status" value="1"/>
</dbReference>
<sequence>MSIIFGIAAGVAYSFFKVGLNQNQNARLQTLAQAAVPSLETIKTKGVKTLDKDLPWRNLFEQEQSLEWFDPDGKLLAREGKSFPNIPLTKSASIARLNEGSPQIEQKGDIRSISIAVYTDSSDRRTFQLTGYIRASEPSKELVSRLNQLQLGIEIGGVAVLILSGVSAVYLTSLAIKPTKKSFQHLKQFTADASHELRNPLTAILTATQLMQNHSQHLSEDDSRKLSTISSATEQIQHLVEDLRFLSQTDVVVDSSIIEYSKVPLDEILQDLVDTFEFQAQNQSLSFESHLSTNISVKGDIHELKRLFSNLLDNAIKYTNTGGVVKLILQKQNHFAVVFVEDTGMGIPEEYQPLIFQRFWRADNVSIQQKTGLGLGLAICQAIVQRHLGKIKVYSKLGVGSCFQVYLPLA</sequence>
<dbReference type="Pfam" id="PF00512">
    <property type="entry name" value="HisKA"/>
    <property type="match status" value="1"/>
</dbReference>
<dbReference type="InterPro" id="IPR003594">
    <property type="entry name" value="HATPase_dom"/>
</dbReference>
<dbReference type="Gene3D" id="3.30.565.10">
    <property type="entry name" value="Histidine kinase-like ATPase, C-terminal domain"/>
    <property type="match status" value="1"/>
</dbReference>
<protein>
    <recommendedName>
        <fullName evidence="2">histidine kinase</fullName>
        <ecNumber evidence="2">2.7.13.3</ecNumber>
    </recommendedName>
</protein>
<evidence type="ECO:0000256" key="2">
    <source>
        <dbReference type="ARBA" id="ARBA00012438"/>
    </source>
</evidence>
<accession>A0A951QUG2</accession>
<keyword evidence="5 9" id="KW-0418">Kinase</keyword>
<dbReference type="InterPro" id="IPR004358">
    <property type="entry name" value="Sig_transdc_His_kin-like_C"/>
</dbReference>
<dbReference type="SMART" id="SM00387">
    <property type="entry name" value="HATPase_c"/>
    <property type="match status" value="1"/>
</dbReference>
<evidence type="ECO:0000259" key="8">
    <source>
        <dbReference type="PROSITE" id="PS50109"/>
    </source>
</evidence>
<dbReference type="InterPro" id="IPR005467">
    <property type="entry name" value="His_kinase_dom"/>
</dbReference>
<dbReference type="EC" id="2.7.13.3" evidence="2"/>
<evidence type="ECO:0000256" key="6">
    <source>
        <dbReference type="ARBA" id="ARBA00023012"/>
    </source>
</evidence>
<comment type="function">
    <text evidence="7">Photoreceptor which exists in two forms that are reversibly interconvertible by light: the R form that absorbs maximally in the red region of the spectrum and the FR form that absorbs maximally in the far-red region.</text>
</comment>
<evidence type="ECO:0000256" key="7">
    <source>
        <dbReference type="ARBA" id="ARBA00055745"/>
    </source>
</evidence>
<keyword evidence="4" id="KW-0808">Transferase</keyword>
<comment type="catalytic activity">
    <reaction evidence="1">
        <text>ATP + protein L-histidine = ADP + protein N-phospho-L-histidine.</text>
        <dbReference type="EC" id="2.7.13.3"/>
    </reaction>
</comment>
<dbReference type="InterPro" id="IPR036890">
    <property type="entry name" value="HATPase_C_sf"/>
</dbReference>
<dbReference type="InterPro" id="IPR050736">
    <property type="entry name" value="Sensor_HK_Regulatory"/>
</dbReference>